<feature type="domain" description="C2H2-type" evidence="10">
    <location>
        <begin position="164"/>
        <end position="192"/>
    </location>
</feature>
<keyword evidence="2" id="KW-0479">Metal-binding</keyword>
<feature type="compositionally biased region" description="Basic and acidic residues" evidence="9">
    <location>
        <begin position="381"/>
        <end position="391"/>
    </location>
</feature>
<dbReference type="SUPFAM" id="SSF57667">
    <property type="entry name" value="beta-beta-alpha zinc fingers"/>
    <property type="match status" value="5"/>
</dbReference>
<feature type="domain" description="C2H2-type" evidence="10">
    <location>
        <begin position="193"/>
        <end position="221"/>
    </location>
</feature>
<keyword evidence="3" id="KW-0677">Repeat</keyword>
<dbReference type="PANTHER" id="PTHR16515">
    <property type="entry name" value="PR DOMAIN ZINC FINGER PROTEIN"/>
    <property type="match status" value="1"/>
</dbReference>
<dbReference type="InterPro" id="IPR013087">
    <property type="entry name" value="Znf_C2H2_type"/>
</dbReference>
<feature type="domain" description="C2H2-type" evidence="10">
    <location>
        <begin position="279"/>
        <end position="306"/>
    </location>
</feature>
<keyword evidence="6" id="KW-0238">DNA-binding</keyword>
<keyword evidence="5" id="KW-0862">Zinc</keyword>
<evidence type="ECO:0000313" key="11">
    <source>
        <dbReference type="EMBL" id="CAD7204096.1"/>
    </source>
</evidence>
<dbReference type="PROSITE" id="PS00028">
    <property type="entry name" value="ZINC_FINGER_C2H2_1"/>
    <property type="match status" value="4"/>
</dbReference>
<keyword evidence="4 8" id="KW-0863">Zinc-finger</keyword>
<accession>A0A7R8ZBX8</accession>
<dbReference type="Gene3D" id="3.30.160.60">
    <property type="entry name" value="Classic Zinc Finger"/>
    <property type="match status" value="6"/>
</dbReference>
<evidence type="ECO:0000256" key="5">
    <source>
        <dbReference type="ARBA" id="ARBA00022833"/>
    </source>
</evidence>
<dbReference type="InterPro" id="IPR036236">
    <property type="entry name" value="Znf_C2H2_sf"/>
</dbReference>
<evidence type="ECO:0000256" key="7">
    <source>
        <dbReference type="ARBA" id="ARBA00023242"/>
    </source>
</evidence>
<dbReference type="EMBL" id="OA571645">
    <property type="protein sequence ID" value="CAD7204096.1"/>
    <property type="molecule type" value="Genomic_DNA"/>
</dbReference>
<dbReference type="GO" id="GO:0003677">
    <property type="term" value="F:DNA binding"/>
    <property type="evidence" value="ECO:0007669"/>
    <property type="project" value="UniProtKB-KW"/>
</dbReference>
<evidence type="ECO:0000256" key="2">
    <source>
        <dbReference type="ARBA" id="ARBA00022723"/>
    </source>
</evidence>
<dbReference type="InterPro" id="IPR008598">
    <property type="entry name" value="Di19_Zn-bd"/>
</dbReference>
<gene>
    <name evidence="11" type="ORF">TDIB3V08_LOCUS10258</name>
</gene>
<dbReference type="AlphaFoldDB" id="A0A7R8ZBX8"/>
<keyword evidence="7" id="KW-0539">Nucleus</keyword>
<dbReference type="SMART" id="SM00355">
    <property type="entry name" value="ZnF_C2H2"/>
    <property type="match status" value="8"/>
</dbReference>
<feature type="domain" description="C2H2-type" evidence="10">
    <location>
        <begin position="251"/>
        <end position="279"/>
    </location>
</feature>
<dbReference type="Pfam" id="PF00096">
    <property type="entry name" value="zf-C2H2"/>
    <property type="match status" value="1"/>
</dbReference>
<feature type="domain" description="C2H2-type" evidence="10">
    <location>
        <begin position="223"/>
        <end position="250"/>
    </location>
</feature>
<sequence length="564" mass="64540">MAEKCVIGKVWVSCFTMMSVVSVLDLSKCRPMSGLKRRRAYGYRQLYCSHCPFHTTIKLLLERHMRKHPRRKVYLCSICEKKFPQSSGLTVPSDSQHQRSHVATVDYIDSIDSESDFVPESDSDTTSDDNNPVLTTLWRVFSQTEVPTSELTRHMTIHTGERNQVCQFCGKAFAKDSTLREHVRSIHEREQKHICLECGFTTYRSNNLRVHIRMRHQGEYNNHVCPVCGARVKQRTAFLEHMRSHTGDRPFRCDQCPASFACVARLTVHRKSVHEPRQYKCDQCLKTFQTKHHLLRHAVIHTENKPFSCPYCKYSCNTQGNITKHVKHKSLMESKSCKIKPEWIEKGEKVTEQYLKDLSAKLGQDVTLDGLRTQLLQRQKMTEKESEEAKMKRLSRVQRREHSYHAKKLSSSVKNEVSISNEDSGSSSVVVELDSNIMTFPVGESDGSIYQIVPSSDNMQFIHVQADYFTQSNDVPQSFNPLVLSSEGHDNELMKAHIYQMVNGDAIHLCVDGPVADPSTLQVDVKDSDDNKTLDMNRDASLKDKENVDNTVVVIINTQNTSHS</sequence>
<organism evidence="11">
    <name type="scientific">Timema douglasi</name>
    <name type="common">Walking stick</name>
    <dbReference type="NCBI Taxonomy" id="61478"/>
    <lineage>
        <taxon>Eukaryota</taxon>
        <taxon>Metazoa</taxon>
        <taxon>Ecdysozoa</taxon>
        <taxon>Arthropoda</taxon>
        <taxon>Hexapoda</taxon>
        <taxon>Insecta</taxon>
        <taxon>Pterygota</taxon>
        <taxon>Neoptera</taxon>
        <taxon>Polyneoptera</taxon>
        <taxon>Phasmatodea</taxon>
        <taxon>Timematodea</taxon>
        <taxon>Timematoidea</taxon>
        <taxon>Timematidae</taxon>
        <taxon>Timema</taxon>
    </lineage>
</organism>
<dbReference type="PANTHER" id="PTHR16515:SF49">
    <property type="entry name" value="GASTRULA ZINC FINGER PROTEIN XLCGF49.1-LIKE-RELATED"/>
    <property type="match status" value="1"/>
</dbReference>
<dbReference type="Pfam" id="PF05605">
    <property type="entry name" value="zf-Di19"/>
    <property type="match status" value="1"/>
</dbReference>
<proteinExistence type="predicted"/>
<evidence type="ECO:0000256" key="6">
    <source>
        <dbReference type="ARBA" id="ARBA00023125"/>
    </source>
</evidence>
<dbReference type="GO" id="GO:0010468">
    <property type="term" value="P:regulation of gene expression"/>
    <property type="evidence" value="ECO:0007669"/>
    <property type="project" value="TreeGrafter"/>
</dbReference>
<feature type="compositionally biased region" description="Polar residues" evidence="9">
    <location>
        <begin position="409"/>
        <end position="425"/>
    </location>
</feature>
<evidence type="ECO:0000256" key="3">
    <source>
        <dbReference type="ARBA" id="ARBA00022737"/>
    </source>
</evidence>
<feature type="region of interest" description="Disordered" evidence="9">
    <location>
        <begin position="381"/>
        <end position="425"/>
    </location>
</feature>
<evidence type="ECO:0000256" key="9">
    <source>
        <dbReference type="SAM" id="MobiDB-lite"/>
    </source>
</evidence>
<dbReference type="GO" id="GO:0008270">
    <property type="term" value="F:zinc ion binding"/>
    <property type="evidence" value="ECO:0007669"/>
    <property type="project" value="UniProtKB-KW"/>
</dbReference>
<comment type="subcellular location">
    <subcellularLocation>
        <location evidence="1">Nucleus</location>
    </subcellularLocation>
</comment>
<dbReference type="GO" id="GO:0005634">
    <property type="term" value="C:nucleus"/>
    <property type="evidence" value="ECO:0007669"/>
    <property type="project" value="UniProtKB-SubCell"/>
</dbReference>
<evidence type="ECO:0000256" key="4">
    <source>
        <dbReference type="ARBA" id="ARBA00022771"/>
    </source>
</evidence>
<evidence type="ECO:0000256" key="1">
    <source>
        <dbReference type="ARBA" id="ARBA00004123"/>
    </source>
</evidence>
<dbReference type="PROSITE" id="PS50157">
    <property type="entry name" value="ZINC_FINGER_C2H2_2"/>
    <property type="match status" value="5"/>
</dbReference>
<name>A0A7R8ZBX8_TIMDO</name>
<evidence type="ECO:0000256" key="8">
    <source>
        <dbReference type="PROSITE-ProRule" id="PRU00042"/>
    </source>
</evidence>
<protein>
    <recommendedName>
        <fullName evidence="10">C2H2-type domain-containing protein</fullName>
    </recommendedName>
</protein>
<reference evidence="11" key="1">
    <citation type="submission" date="2020-11" db="EMBL/GenBank/DDBJ databases">
        <authorList>
            <person name="Tran Van P."/>
        </authorList>
    </citation>
    <scope>NUCLEOTIDE SEQUENCE</scope>
</reference>
<dbReference type="InterPro" id="IPR050331">
    <property type="entry name" value="Zinc_finger"/>
</dbReference>
<evidence type="ECO:0000259" key="10">
    <source>
        <dbReference type="PROSITE" id="PS50157"/>
    </source>
</evidence>